<dbReference type="Pfam" id="PF07702">
    <property type="entry name" value="UTRA"/>
    <property type="match status" value="1"/>
</dbReference>
<dbReference type="Pfam" id="PF00392">
    <property type="entry name" value="GntR"/>
    <property type="match status" value="1"/>
</dbReference>
<keyword evidence="6" id="KW-1185">Reference proteome</keyword>
<sequence>MSTQSRSPSGYSTWRLIAEELRREIANGARPVGSRLPSEHELAERFGVHRNTVRQAVAGLVAEGLVESRRGSGTFVTQGTVLVHRIGARTRLTDSIGPSSSATAQLLDWAIEAEPEPRVIDRLRLDGRPALRLEAVRAVDGTPVSRATSWFVADLVPGLPELFERLGTVTGSLRELGITDYVRSSTTVGARHATAAESEDLELPPGAVLLVVRSLDTLPDGTPLSFGSTRFPATRVELDVEHALIP</sequence>
<dbReference type="PRINTS" id="PR00035">
    <property type="entry name" value="HTHGNTR"/>
</dbReference>
<evidence type="ECO:0000256" key="3">
    <source>
        <dbReference type="ARBA" id="ARBA00023163"/>
    </source>
</evidence>
<comment type="caution">
    <text evidence="5">The sequence shown here is derived from an EMBL/GenBank/DDBJ whole genome shotgun (WGS) entry which is preliminary data.</text>
</comment>
<dbReference type="InterPro" id="IPR011663">
    <property type="entry name" value="UTRA"/>
</dbReference>
<dbReference type="SMART" id="SM00345">
    <property type="entry name" value="HTH_GNTR"/>
    <property type="match status" value="1"/>
</dbReference>
<reference evidence="5" key="1">
    <citation type="journal article" date="2014" name="Int. J. Syst. Evol. Microbiol.">
        <title>Complete genome of a new Firmicutes species belonging to the dominant human colonic microbiota ('Ruminococcus bicirculans') reveals two chromosomes and a selective capacity to utilize plant glucans.</title>
        <authorList>
            <consortium name="NISC Comparative Sequencing Program"/>
            <person name="Wegmann U."/>
            <person name="Louis P."/>
            <person name="Goesmann A."/>
            <person name="Henrissat B."/>
            <person name="Duncan S.H."/>
            <person name="Flint H.J."/>
        </authorList>
    </citation>
    <scope>NUCLEOTIDE SEQUENCE</scope>
    <source>
        <strain evidence="5">JCM 17590</strain>
    </source>
</reference>
<dbReference type="PANTHER" id="PTHR44846">
    <property type="entry name" value="MANNOSYL-D-GLYCERATE TRANSPORT/METABOLISM SYSTEM REPRESSOR MNGR-RELATED"/>
    <property type="match status" value="1"/>
</dbReference>
<dbReference type="InterPro" id="IPR012702">
    <property type="entry name" value="CP_lyase_PhnF"/>
</dbReference>
<dbReference type="SUPFAM" id="SSF64288">
    <property type="entry name" value="Chorismate lyase-like"/>
    <property type="match status" value="1"/>
</dbReference>
<reference evidence="5" key="2">
    <citation type="submission" date="2023-12" db="EMBL/GenBank/DDBJ databases">
        <authorList>
            <person name="Sun Q."/>
            <person name="Inoue M."/>
        </authorList>
    </citation>
    <scope>NUCLEOTIDE SEQUENCE</scope>
    <source>
        <strain evidence="5">JCM 17590</strain>
    </source>
</reference>
<dbReference type="InterPro" id="IPR050679">
    <property type="entry name" value="Bact_HTH_transcr_reg"/>
</dbReference>
<dbReference type="NCBIfam" id="TIGR02325">
    <property type="entry name" value="C_P_lyase_phnF"/>
    <property type="match status" value="1"/>
</dbReference>
<proteinExistence type="predicted"/>
<evidence type="ECO:0000256" key="1">
    <source>
        <dbReference type="ARBA" id="ARBA00023015"/>
    </source>
</evidence>
<keyword evidence="2" id="KW-0238">DNA-binding</keyword>
<dbReference type="EMBL" id="BAABBV010000001">
    <property type="protein sequence ID" value="GAA4163648.1"/>
    <property type="molecule type" value="Genomic_DNA"/>
</dbReference>
<evidence type="ECO:0000313" key="6">
    <source>
        <dbReference type="Proteomes" id="UP001415169"/>
    </source>
</evidence>
<dbReference type="PANTHER" id="PTHR44846:SF1">
    <property type="entry name" value="MANNOSYL-D-GLYCERATE TRANSPORT_METABOLISM SYSTEM REPRESSOR MNGR-RELATED"/>
    <property type="match status" value="1"/>
</dbReference>
<dbReference type="InterPro" id="IPR028978">
    <property type="entry name" value="Chorismate_lyase_/UTRA_dom_sf"/>
</dbReference>
<feature type="domain" description="HTH gntR-type" evidence="4">
    <location>
        <begin position="11"/>
        <end position="79"/>
    </location>
</feature>
<dbReference type="InterPro" id="IPR036388">
    <property type="entry name" value="WH-like_DNA-bd_sf"/>
</dbReference>
<name>A0ABP7ZLW7_9MICO</name>
<organism evidence="5 6">
    <name type="scientific">Gryllotalpicola daejeonensis</name>
    <dbReference type="NCBI Taxonomy" id="993087"/>
    <lineage>
        <taxon>Bacteria</taxon>
        <taxon>Bacillati</taxon>
        <taxon>Actinomycetota</taxon>
        <taxon>Actinomycetes</taxon>
        <taxon>Micrococcales</taxon>
        <taxon>Microbacteriaceae</taxon>
        <taxon>Gryllotalpicola</taxon>
    </lineage>
</organism>
<dbReference type="Gene3D" id="1.10.10.10">
    <property type="entry name" value="Winged helix-like DNA-binding domain superfamily/Winged helix DNA-binding domain"/>
    <property type="match status" value="1"/>
</dbReference>
<accession>A0ABP7ZLW7</accession>
<keyword evidence="3" id="KW-0804">Transcription</keyword>
<dbReference type="CDD" id="cd07377">
    <property type="entry name" value="WHTH_GntR"/>
    <property type="match status" value="1"/>
</dbReference>
<gene>
    <name evidence="5" type="primary">phnF</name>
    <name evidence="5" type="ORF">GCM10022286_24430</name>
</gene>
<evidence type="ECO:0000313" key="5">
    <source>
        <dbReference type="EMBL" id="GAA4163648.1"/>
    </source>
</evidence>
<keyword evidence="1" id="KW-0805">Transcription regulation</keyword>
<dbReference type="Gene3D" id="3.40.1410.10">
    <property type="entry name" value="Chorismate lyase-like"/>
    <property type="match status" value="1"/>
</dbReference>
<dbReference type="SUPFAM" id="SSF46785">
    <property type="entry name" value="Winged helix' DNA-binding domain"/>
    <property type="match status" value="1"/>
</dbReference>
<dbReference type="SMART" id="SM00866">
    <property type="entry name" value="UTRA"/>
    <property type="match status" value="1"/>
</dbReference>
<dbReference type="PROSITE" id="PS50949">
    <property type="entry name" value="HTH_GNTR"/>
    <property type="match status" value="1"/>
</dbReference>
<dbReference type="InterPro" id="IPR000524">
    <property type="entry name" value="Tscrpt_reg_HTH_GntR"/>
</dbReference>
<dbReference type="Proteomes" id="UP001415169">
    <property type="component" value="Unassembled WGS sequence"/>
</dbReference>
<dbReference type="InterPro" id="IPR036390">
    <property type="entry name" value="WH_DNA-bd_sf"/>
</dbReference>
<evidence type="ECO:0000259" key="4">
    <source>
        <dbReference type="PROSITE" id="PS50949"/>
    </source>
</evidence>
<evidence type="ECO:0000256" key="2">
    <source>
        <dbReference type="ARBA" id="ARBA00023125"/>
    </source>
</evidence>
<protein>
    <submittedName>
        <fullName evidence="5">Phosphonate metabolism transcriptional regulator PhnF</fullName>
    </submittedName>
</protein>
<dbReference type="RefSeq" id="WP_344792071.1">
    <property type="nucleotide sequence ID" value="NZ_BAABBV010000001.1"/>
</dbReference>